<dbReference type="InterPro" id="IPR043519">
    <property type="entry name" value="NT_sf"/>
</dbReference>
<dbReference type="RefSeq" id="WP_173731988.1">
    <property type="nucleotide sequence ID" value="NZ_JABTTE010000021.1"/>
</dbReference>
<comment type="caution">
    <text evidence="1">The sequence shown here is derived from an EMBL/GenBank/DDBJ whole genome shotgun (WGS) entry which is preliminary data.</text>
</comment>
<proteinExistence type="predicted"/>
<evidence type="ECO:0000313" key="1">
    <source>
        <dbReference type="EMBL" id="NSL52791.1"/>
    </source>
</evidence>
<reference evidence="1" key="1">
    <citation type="submission" date="2020-06" db="EMBL/GenBank/DDBJ databases">
        <title>A novel thermopfilic bacterium from Erzurum, Turkey.</title>
        <authorList>
            <person name="Adiguzel A."/>
            <person name="Ay H."/>
            <person name="Baltaci M.O."/>
        </authorList>
    </citation>
    <scope>NUCLEOTIDE SEQUENCE</scope>
    <source>
        <strain evidence="1">P2</strain>
    </source>
</reference>
<dbReference type="SUPFAM" id="SSF81301">
    <property type="entry name" value="Nucleotidyltransferase"/>
    <property type="match status" value="1"/>
</dbReference>
<protein>
    <submittedName>
        <fullName evidence="1">GrpB family protein</fullName>
    </submittedName>
</protein>
<keyword evidence="2" id="KW-1185">Reference proteome</keyword>
<dbReference type="Proteomes" id="UP000625804">
    <property type="component" value="Unassembled WGS sequence"/>
</dbReference>
<dbReference type="EMBL" id="JABTTE010000021">
    <property type="protein sequence ID" value="NSL52791.1"/>
    <property type="molecule type" value="Genomic_DNA"/>
</dbReference>
<accession>A0A8J8K977</accession>
<evidence type="ECO:0000313" key="2">
    <source>
        <dbReference type="Proteomes" id="UP000625804"/>
    </source>
</evidence>
<dbReference type="Gene3D" id="3.30.460.10">
    <property type="entry name" value="Beta Polymerase, domain 2"/>
    <property type="match status" value="1"/>
</dbReference>
<name>A0A8J8K977_9BACI</name>
<dbReference type="AlphaFoldDB" id="A0A8J8K977"/>
<organism evidence="1 2">
    <name type="scientific">Calidifontibacillus erzurumensis</name>
    <dbReference type="NCBI Taxonomy" id="2741433"/>
    <lineage>
        <taxon>Bacteria</taxon>
        <taxon>Bacillati</taxon>
        <taxon>Bacillota</taxon>
        <taxon>Bacilli</taxon>
        <taxon>Bacillales</taxon>
        <taxon>Bacillaceae</taxon>
        <taxon>Calidifontibacillus/Schinkia group</taxon>
        <taxon>Calidifontibacillus</taxon>
    </lineage>
</organism>
<gene>
    <name evidence="1" type="ORF">HR057_13625</name>
</gene>
<sequence length="70" mass="7990">MKLSENSSILMSDEELQKLTVGELKLHNIEFDPTFPRLFERETKQIFLVLGSKALQVEHVGSTSNFIIVI</sequence>